<evidence type="ECO:0000256" key="1">
    <source>
        <dbReference type="ARBA" id="ARBA00004141"/>
    </source>
</evidence>
<evidence type="ECO:0000313" key="6">
    <source>
        <dbReference type="EMBL" id="KAK4221587.1"/>
    </source>
</evidence>
<keyword evidence="5" id="KW-0489">Methyltransferase</keyword>
<dbReference type="Gene3D" id="1.20.120.1630">
    <property type="match status" value="1"/>
</dbReference>
<protein>
    <recommendedName>
        <fullName evidence="5">Protein-S-isoprenylcysteine O-methyltransferase</fullName>
        <ecNumber evidence="5">2.1.1.100</ecNumber>
    </recommendedName>
</protein>
<accession>A0AAN7BFH5</accession>
<dbReference type="PANTHER" id="PTHR12714:SF9">
    <property type="entry name" value="PROTEIN-S-ISOPRENYLCYSTEINE O-METHYLTRANSFERASE"/>
    <property type="match status" value="1"/>
</dbReference>
<dbReference type="InterPro" id="IPR007269">
    <property type="entry name" value="ICMT_MeTrfase"/>
</dbReference>
<keyword evidence="5" id="KW-0949">S-adenosyl-L-methionine</keyword>
<gene>
    <name evidence="6" type="ORF">QBC38DRAFT_491785</name>
</gene>
<reference evidence="6" key="2">
    <citation type="submission" date="2023-05" db="EMBL/GenBank/DDBJ databases">
        <authorList>
            <consortium name="Lawrence Berkeley National Laboratory"/>
            <person name="Steindorff A."/>
            <person name="Hensen N."/>
            <person name="Bonometti L."/>
            <person name="Westerberg I."/>
            <person name="Brannstrom I.O."/>
            <person name="Guillou S."/>
            <person name="Cros-Aarteil S."/>
            <person name="Calhoun S."/>
            <person name="Haridas S."/>
            <person name="Kuo A."/>
            <person name="Mondo S."/>
            <person name="Pangilinan J."/>
            <person name="Riley R."/>
            <person name="Labutti K."/>
            <person name="Andreopoulos B."/>
            <person name="Lipzen A."/>
            <person name="Chen C."/>
            <person name="Yanf M."/>
            <person name="Daum C."/>
            <person name="Ng V."/>
            <person name="Clum A."/>
            <person name="Ohm R."/>
            <person name="Martin F."/>
            <person name="Silar P."/>
            <person name="Natvig D."/>
            <person name="Lalanne C."/>
            <person name="Gautier V."/>
            <person name="Ament-Velasquez S.L."/>
            <person name="Kruys A."/>
            <person name="Hutchinson M.I."/>
            <person name="Powell A.J."/>
            <person name="Barry K."/>
            <person name="Miller A.N."/>
            <person name="Grigoriev I.V."/>
            <person name="Debuchy R."/>
            <person name="Gladieux P."/>
            <person name="Thoren M.H."/>
            <person name="Johannesson H."/>
        </authorList>
    </citation>
    <scope>NUCLEOTIDE SEQUENCE</scope>
    <source>
        <strain evidence="6">CBS 990.96</strain>
    </source>
</reference>
<keyword evidence="5" id="KW-0808">Transferase</keyword>
<dbReference type="Pfam" id="PF04140">
    <property type="entry name" value="ICMT"/>
    <property type="match status" value="1"/>
</dbReference>
<dbReference type="EMBL" id="MU865533">
    <property type="protein sequence ID" value="KAK4221587.1"/>
    <property type="molecule type" value="Genomic_DNA"/>
</dbReference>
<keyword evidence="3 5" id="KW-1133">Transmembrane helix</keyword>
<comment type="catalytic activity">
    <reaction evidence="5">
        <text>[protein]-C-terminal S-[(2E,6E)-farnesyl]-L-cysteine + S-adenosyl-L-methionine = [protein]-C-terminal S-[(2E,6E)-farnesyl]-L-cysteine methyl ester + S-adenosyl-L-homocysteine</text>
        <dbReference type="Rhea" id="RHEA:21672"/>
        <dbReference type="Rhea" id="RHEA-COMP:12125"/>
        <dbReference type="Rhea" id="RHEA-COMP:12126"/>
        <dbReference type="ChEBI" id="CHEBI:57856"/>
        <dbReference type="ChEBI" id="CHEBI:59789"/>
        <dbReference type="ChEBI" id="CHEBI:90510"/>
        <dbReference type="ChEBI" id="CHEBI:90511"/>
        <dbReference type="EC" id="2.1.1.100"/>
    </reaction>
</comment>
<dbReference type="GO" id="GO:0005789">
    <property type="term" value="C:endoplasmic reticulum membrane"/>
    <property type="evidence" value="ECO:0007669"/>
    <property type="project" value="UniProtKB-SubCell"/>
</dbReference>
<evidence type="ECO:0000313" key="7">
    <source>
        <dbReference type="Proteomes" id="UP001301958"/>
    </source>
</evidence>
<comment type="caution">
    <text evidence="6">The sequence shown here is derived from an EMBL/GenBank/DDBJ whole genome shotgun (WGS) entry which is preliminary data.</text>
</comment>
<feature type="transmembrane region" description="Helical" evidence="5">
    <location>
        <begin position="156"/>
        <end position="178"/>
    </location>
</feature>
<evidence type="ECO:0000256" key="5">
    <source>
        <dbReference type="RuleBase" id="RU362022"/>
    </source>
</evidence>
<comment type="caution">
    <text evidence="5">Lacks conserved residue(s) required for the propagation of feature annotation.</text>
</comment>
<reference evidence="6" key="1">
    <citation type="journal article" date="2023" name="Mol. Phylogenet. Evol.">
        <title>Genome-scale phylogeny and comparative genomics of the fungal order Sordariales.</title>
        <authorList>
            <person name="Hensen N."/>
            <person name="Bonometti L."/>
            <person name="Westerberg I."/>
            <person name="Brannstrom I.O."/>
            <person name="Guillou S."/>
            <person name="Cros-Aarteil S."/>
            <person name="Calhoun S."/>
            <person name="Haridas S."/>
            <person name="Kuo A."/>
            <person name="Mondo S."/>
            <person name="Pangilinan J."/>
            <person name="Riley R."/>
            <person name="LaButti K."/>
            <person name="Andreopoulos B."/>
            <person name="Lipzen A."/>
            <person name="Chen C."/>
            <person name="Yan M."/>
            <person name="Daum C."/>
            <person name="Ng V."/>
            <person name="Clum A."/>
            <person name="Steindorff A."/>
            <person name="Ohm R.A."/>
            <person name="Martin F."/>
            <person name="Silar P."/>
            <person name="Natvig D.O."/>
            <person name="Lalanne C."/>
            <person name="Gautier V."/>
            <person name="Ament-Velasquez S.L."/>
            <person name="Kruys A."/>
            <person name="Hutchinson M.I."/>
            <person name="Powell A.J."/>
            <person name="Barry K."/>
            <person name="Miller A.N."/>
            <person name="Grigoriev I.V."/>
            <person name="Debuchy R."/>
            <person name="Gladieux P."/>
            <person name="Hiltunen Thoren M."/>
            <person name="Johannesson H."/>
        </authorList>
    </citation>
    <scope>NUCLEOTIDE SEQUENCE</scope>
    <source>
        <strain evidence="6">CBS 990.96</strain>
    </source>
</reference>
<proteinExistence type="inferred from homology"/>
<dbReference type="EC" id="2.1.1.100" evidence="5"/>
<dbReference type="GO" id="GO:0032259">
    <property type="term" value="P:methylation"/>
    <property type="evidence" value="ECO:0007669"/>
    <property type="project" value="UniProtKB-KW"/>
</dbReference>
<dbReference type="PANTHER" id="PTHR12714">
    <property type="entry name" value="PROTEIN-S ISOPRENYLCYSTEINE O-METHYLTRANSFERASE"/>
    <property type="match status" value="1"/>
</dbReference>
<comment type="subcellular location">
    <subcellularLocation>
        <location evidence="5">Endoplasmic reticulum membrane</location>
        <topology evidence="5">Multi-pass membrane protein</topology>
    </subcellularLocation>
    <subcellularLocation>
        <location evidence="1">Membrane</location>
        <topology evidence="1">Multi-pass membrane protein</topology>
    </subcellularLocation>
</comment>
<feature type="transmembrane region" description="Helical" evidence="5">
    <location>
        <begin position="57"/>
        <end position="76"/>
    </location>
</feature>
<evidence type="ECO:0000256" key="2">
    <source>
        <dbReference type="ARBA" id="ARBA00022692"/>
    </source>
</evidence>
<dbReference type="Proteomes" id="UP001301958">
    <property type="component" value="Unassembled WGS sequence"/>
</dbReference>
<feature type="transmembrane region" description="Helical" evidence="5">
    <location>
        <begin position="104"/>
        <end position="125"/>
    </location>
</feature>
<evidence type="ECO:0000256" key="3">
    <source>
        <dbReference type="ARBA" id="ARBA00022989"/>
    </source>
</evidence>
<dbReference type="AlphaFoldDB" id="A0AAN7BFH5"/>
<organism evidence="6 7">
    <name type="scientific">Podospora fimiseda</name>
    <dbReference type="NCBI Taxonomy" id="252190"/>
    <lineage>
        <taxon>Eukaryota</taxon>
        <taxon>Fungi</taxon>
        <taxon>Dikarya</taxon>
        <taxon>Ascomycota</taxon>
        <taxon>Pezizomycotina</taxon>
        <taxon>Sordariomycetes</taxon>
        <taxon>Sordariomycetidae</taxon>
        <taxon>Sordariales</taxon>
        <taxon>Podosporaceae</taxon>
        <taxon>Podospora</taxon>
    </lineage>
</organism>
<keyword evidence="7" id="KW-1185">Reference proteome</keyword>
<name>A0AAN7BFH5_9PEZI</name>
<comment type="similarity">
    <text evidence="5">Belongs to the class VI-like SAM-binding methyltransferase superfamily. Isoprenylcysteine carboxyl methyltransferase family.</text>
</comment>
<keyword evidence="4 5" id="KW-0472">Membrane</keyword>
<dbReference type="GO" id="GO:0004671">
    <property type="term" value="F:protein C-terminal S-isoprenylcysteine carboxyl O-methyltransferase activity"/>
    <property type="evidence" value="ECO:0007669"/>
    <property type="project" value="UniProtKB-EC"/>
</dbReference>
<evidence type="ECO:0000256" key="4">
    <source>
        <dbReference type="ARBA" id="ARBA00023136"/>
    </source>
</evidence>
<sequence>MPSLPQTSLALTIITSYIGTYFASTPPNPNPSTTNAPFPHHDSLRSLHIAEKHGTKIFMIPLGFFSLHTALLAYHYPSIPNSFLRNAAINGININRITWSKSTVIPLAFILCVGVPLRLISYSALGKNFTFALAKPDRLTTTGIYKWVQHPSYTGVVVLVLANAVLLGALDGAWACWLPPRVYRVLKRSWCGPVGIAVMFWCVWTRVKEEERMMKEEFGGVWEEWHGRTARFIPGIF</sequence>
<keyword evidence="5" id="KW-0256">Endoplasmic reticulum</keyword>
<keyword evidence="2 5" id="KW-0812">Transmembrane</keyword>